<dbReference type="AlphaFoldDB" id="A0A363ULM1"/>
<dbReference type="EMBL" id="QEQK01000006">
    <property type="protein sequence ID" value="PWN56294.1"/>
    <property type="molecule type" value="Genomic_DNA"/>
</dbReference>
<evidence type="ECO:0000313" key="10">
    <source>
        <dbReference type="Proteomes" id="UP000251800"/>
    </source>
</evidence>
<dbReference type="InterPro" id="IPR003856">
    <property type="entry name" value="LPS_length_determ_N"/>
</dbReference>
<evidence type="ECO:0000256" key="3">
    <source>
        <dbReference type="ARBA" id="ARBA00022692"/>
    </source>
</evidence>
<evidence type="ECO:0000256" key="1">
    <source>
        <dbReference type="ARBA" id="ARBA00004651"/>
    </source>
</evidence>
<keyword evidence="3 7" id="KW-0812">Transmembrane</keyword>
<comment type="subcellular location">
    <subcellularLocation>
        <location evidence="1">Cell membrane</location>
        <topology evidence="1">Multi-pass membrane protein</topology>
    </subcellularLocation>
</comment>
<keyword evidence="6" id="KW-0175">Coiled coil</keyword>
<dbReference type="OrthoDB" id="9775724at2"/>
<dbReference type="PANTHER" id="PTHR32309">
    <property type="entry name" value="TYROSINE-PROTEIN KINASE"/>
    <property type="match status" value="1"/>
</dbReference>
<keyword evidence="4 7" id="KW-1133">Transmembrane helix</keyword>
<dbReference type="GO" id="GO:0005886">
    <property type="term" value="C:plasma membrane"/>
    <property type="evidence" value="ECO:0007669"/>
    <property type="project" value="UniProtKB-SubCell"/>
</dbReference>
<evidence type="ECO:0000256" key="6">
    <source>
        <dbReference type="SAM" id="Coils"/>
    </source>
</evidence>
<feature type="coiled-coil region" evidence="6">
    <location>
        <begin position="324"/>
        <end position="382"/>
    </location>
</feature>
<dbReference type="PANTHER" id="PTHR32309:SF31">
    <property type="entry name" value="CAPSULAR EXOPOLYSACCHARIDE FAMILY"/>
    <property type="match status" value="1"/>
</dbReference>
<feature type="transmembrane region" description="Helical" evidence="7">
    <location>
        <begin position="36"/>
        <end position="56"/>
    </location>
</feature>
<feature type="domain" description="Polysaccharide chain length determinant N-terminal" evidence="8">
    <location>
        <begin position="21"/>
        <end position="107"/>
    </location>
</feature>
<evidence type="ECO:0000256" key="7">
    <source>
        <dbReference type="SAM" id="Phobius"/>
    </source>
</evidence>
<feature type="coiled-coil region" evidence="6">
    <location>
        <begin position="193"/>
        <end position="294"/>
    </location>
</feature>
<dbReference type="RefSeq" id="WP_109720065.1">
    <property type="nucleotide sequence ID" value="NZ_QEQK01000006.1"/>
</dbReference>
<evidence type="ECO:0000313" key="9">
    <source>
        <dbReference type="EMBL" id="PWN56294.1"/>
    </source>
</evidence>
<evidence type="ECO:0000256" key="5">
    <source>
        <dbReference type="ARBA" id="ARBA00023136"/>
    </source>
</evidence>
<gene>
    <name evidence="9" type="ORF">DEH80_08500</name>
</gene>
<dbReference type="InterPro" id="IPR050445">
    <property type="entry name" value="Bact_polysacc_biosynth/exp"/>
</dbReference>
<feature type="transmembrane region" description="Helical" evidence="7">
    <location>
        <begin position="419"/>
        <end position="439"/>
    </location>
</feature>
<comment type="caution">
    <text evidence="9">The sequence shown here is derived from an EMBL/GenBank/DDBJ whole genome shotgun (WGS) entry which is preliminary data.</text>
</comment>
<evidence type="ECO:0000256" key="4">
    <source>
        <dbReference type="ARBA" id="ARBA00022989"/>
    </source>
</evidence>
<reference evidence="9 10" key="1">
    <citation type="submission" date="2018-05" db="EMBL/GenBank/DDBJ databases">
        <title>Abyssibacter profundi OUC007T gen. nov., sp. nov, a marine bacterium isolated from seawater of the Mariana Trench.</title>
        <authorList>
            <person name="Zhou S."/>
        </authorList>
    </citation>
    <scope>NUCLEOTIDE SEQUENCE [LARGE SCALE GENOMIC DNA]</scope>
    <source>
        <strain evidence="9 10">OUC007</strain>
    </source>
</reference>
<organism evidence="9 10">
    <name type="scientific">Abyssibacter profundi</name>
    <dbReference type="NCBI Taxonomy" id="2182787"/>
    <lineage>
        <taxon>Bacteria</taxon>
        <taxon>Pseudomonadati</taxon>
        <taxon>Pseudomonadota</taxon>
        <taxon>Gammaproteobacteria</taxon>
        <taxon>Chromatiales</taxon>
        <taxon>Oceanococcaceae</taxon>
        <taxon>Abyssibacter</taxon>
    </lineage>
</organism>
<keyword evidence="10" id="KW-1185">Reference proteome</keyword>
<dbReference type="Gene3D" id="1.10.287.1490">
    <property type="match status" value="1"/>
</dbReference>
<proteinExistence type="predicted"/>
<evidence type="ECO:0000256" key="2">
    <source>
        <dbReference type="ARBA" id="ARBA00022475"/>
    </source>
</evidence>
<dbReference type="Proteomes" id="UP000251800">
    <property type="component" value="Unassembled WGS sequence"/>
</dbReference>
<accession>A0A363ULM1</accession>
<dbReference type="Pfam" id="PF02706">
    <property type="entry name" value="Wzz"/>
    <property type="match status" value="1"/>
</dbReference>
<keyword evidence="2" id="KW-1003">Cell membrane</keyword>
<evidence type="ECO:0000259" key="8">
    <source>
        <dbReference type="Pfam" id="PF02706"/>
    </source>
</evidence>
<protein>
    <recommendedName>
        <fullName evidence="8">Polysaccharide chain length determinant N-terminal domain-containing protein</fullName>
    </recommendedName>
</protein>
<name>A0A363ULM1_9GAMM</name>
<keyword evidence="5 7" id="KW-0472">Membrane</keyword>
<sequence length="473" mass="52042">MNAPLNPIPASVPQGVQLPGISLMQIQAMLLARWKLIVAFGFGCALLAAVLSKLVLPKTYVATATVLVDFEVNDPLSGRDFPAHLAASYMATQIEFMRSPEVLIPALERLGWASDPERLDGIPDADNPNLRMNWLRNQLAQQLTIRQGDDSRFIYVSFTAESPGEAADGANIVARTFVQEQQARQQGPARQRVDQAESKLASLRERVSAAEAQVARFREQSGLIALDGDLRDEQSRLLELERRLSEARARRREAQQRLNSARNADATVLGSNLIQSMKREVAALETRLADLSTTLGPRHPEYIAVSRELLSARARLDTEIDHYVDSARAELAAARRQENGLAAEHAAVKAAMRSEQSTKDDAAQYLRELATAKQLYQQALREYDKTLLGAGTEYSNASVSSPAQPPLEPDSPKAKLNTIIGGMLGGMLGVALALLLELLNRRIRCRTDLERDLGLSIIGDLTLPRRRHVRLPG</sequence>